<gene>
    <name evidence="2" type="ORF">DMB68_02660</name>
</gene>
<dbReference type="EMBL" id="QJHL01000001">
    <property type="protein sequence ID" value="PXY46108.1"/>
    <property type="molecule type" value="Genomic_DNA"/>
</dbReference>
<evidence type="ECO:0000313" key="2">
    <source>
        <dbReference type="EMBL" id="PXY46108.1"/>
    </source>
</evidence>
<organism evidence="2 3">
    <name type="scientific">Flavobacterium hydrophilum</name>
    <dbReference type="NCBI Taxonomy" id="2211445"/>
    <lineage>
        <taxon>Bacteria</taxon>
        <taxon>Pseudomonadati</taxon>
        <taxon>Bacteroidota</taxon>
        <taxon>Flavobacteriia</taxon>
        <taxon>Flavobacteriales</taxon>
        <taxon>Flavobacteriaceae</taxon>
        <taxon>Flavobacterium</taxon>
    </lineage>
</organism>
<accession>A0A2V4C473</accession>
<evidence type="ECO:0000256" key="1">
    <source>
        <dbReference type="SAM" id="SignalP"/>
    </source>
</evidence>
<proteinExistence type="predicted"/>
<protein>
    <submittedName>
        <fullName evidence="2">Uncharacterized protein</fullName>
    </submittedName>
</protein>
<dbReference type="Proteomes" id="UP000247681">
    <property type="component" value="Unassembled WGS sequence"/>
</dbReference>
<sequence length="194" mass="22129">MKTKLLIVMISFFFVMSKSSAQPNTNKDQMSNSSIFSGILSINNWVKKLNQEYKNLIEEEKIDECILRLGYLGSDLEYICIAKRKIIILVEKGETTTLSSKVSDVTSSANDLENNIRMLKSLINDNSEKLGKLDLNSVDEGLFTEKARMHVLMAKDIKSSDFKKLKTDTEKAIEILDETKKVVWELRAKLLKKN</sequence>
<keyword evidence="1" id="KW-0732">Signal</keyword>
<reference evidence="2 3" key="1">
    <citation type="submission" date="2018-05" db="EMBL/GenBank/DDBJ databases">
        <title>Flavobacterium sp. strain IMCC34758, incomplete genome.</title>
        <authorList>
            <person name="Joung Y."/>
        </authorList>
    </citation>
    <scope>NUCLEOTIDE SEQUENCE [LARGE SCALE GENOMIC DNA]</scope>
    <source>
        <strain evidence="2 3">IMCC34758</strain>
    </source>
</reference>
<feature type="chain" id="PRO_5015913345" evidence="1">
    <location>
        <begin position="22"/>
        <end position="194"/>
    </location>
</feature>
<dbReference type="AlphaFoldDB" id="A0A2V4C473"/>
<feature type="signal peptide" evidence="1">
    <location>
        <begin position="1"/>
        <end position="21"/>
    </location>
</feature>
<name>A0A2V4C473_9FLAO</name>
<keyword evidence="3" id="KW-1185">Reference proteome</keyword>
<comment type="caution">
    <text evidence="2">The sequence shown here is derived from an EMBL/GenBank/DDBJ whole genome shotgun (WGS) entry which is preliminary data.</text>
</comment>
<evidence type="ECO:0000313" key="3">
    <source>
        <dbReference type="Proteomes" id="UP000247681"/>
    </source>
</evidence>
<dbReference type="RefSeq" id="WP_110345119.1">
    <property type="nucleotide sequence ID" value="NZ_QJHL01000001.1"/>
</dbReference>